<comment type="caution">
    <text evidence="9">The sequence shown here is derived from an EMBL/GenBank/DDBJ whole genome shotgun (WGS) entry which is preliminary data.</text>
</comment>
<sequence length="214" mass="24617">MCVALPLGTERHPGQWYGTTLFVGFNLLSFIFIGVGQTLIYRTLKNTRKRMRKGMSKNSQLCQNQTLQEYEVAKRLFLVVMTDFLCWFPIITLGEMALAGVNLGDAAYRWSALLVKPINSAVNPVLYTLLDVRKKWENFKEARRQKRKAAANRHRLTGKTAAPRCLLRKCCRILVKIKLVTLTRRKRNLVSDQHLDRHNTSVKRLTSAISKKVK</sequence>
<keyword evidence="5 7" id="KW-1133">Transmembrane helix</keyword>
<dbReference type="PROSITE" id="PS50262">
    <property type="entry name" value="G_PROTEIN_RECEP_F1_2"/>
    <property type="match status" value="1"/>
</dbReference>
<keyword evidence="6 7" id="KW-0472">Membrane</keyword>
<dbReference type="GO" id="GO:0008528">
    <property type="term" value="F:G protein-coupled peptide receptor activity"/>
    <property type="evidence" value="ECO:0007669"/>
    <property type="project" value="TreeGrafter"/>
</dbReference>
<keyword evidence="2" id="KW-0433">Leucine-rich repeat</keyword>
<dbReference type="GO" id="GO:0009755">
    <property type="term" value="P:hormone-mediated signaling pathway"/>
    <property type="evidence" value="ECO:0007669"/>
    <property type="project" value="TreeGrafter"/>
</dbReference>
<comment type="subcellular location">
    <subcellularLocation>
        <location evidence="1">Membrane</location>
    </subcellularLocation>
</comment>
<evidence type="ECO:0000256" key="7">
    <source>
        <dbReference type="SAM" id="Phobius"/>
    </source>
</evidence>
<dbReference type="AlphaFoldDB" id="A0AAE1A079"/>
<evidence type="ECO:0000256" key="6">
    <source>
        <dbReference type="ARBA" id="ARBA00023136"/>
    </source>
</evidence>
<dbReference type="GO" id="GO:0007189">
    <property type="term" value="P:adenylate cyclase-activating G protein-coupled receptor signaling pathway"/>
    <property type="evidence" value="ECO:0007669"/>
    <property type="project" value="TreeGrafter"/>
</dbReference>
<evidence type="ECO:0000259" key="8">
    <source>
        <dbReference type="PROSITE" id="PS50262"/>
    </source>
</evidence>
<keyword evidence="3 7" id="KW-0812">Transmembrane</keyword>
<feature type="transmembrane region" description="Helical" evidence="7">
    <location>
        <begin position="76"/>
        <end position="98"/>
    </location>
</feature>
<dbReference type="GO" id="GO:0005886">
    <property type="term" value="C:plasma membrane"/>
    <property type="evidence" value="ECO:0007669"/>
    <property type="project" value="TreeGrafter"/>
</dbReference>
<reference evidence="9" key="1">
    <citation type="journal article" date="2023" name="G3 (Bethesda)">
        <title>A reference genome for the long-term kleptoplast-retaining sea slug Elysia crispata morphotype clarki.</title>
        <authorList>
            <person name="Eastman K.E."/>
            <person name="Pendleton A.L."/>
            <person name="Shaikh M.A."/>
            <person name="Suttiyut T."/>
            <person name="Ogas R."/>
            <person name="Tomko P."/>
            <person name="Gavelis G."/>
            <person name="Widhalm J.R."/>
            <person name="Wisecaver J.H."/>
        </authorList>
    </citation>
    <scope>NUCLEOTIDE SEQUENCE</scope>
    <source>
        <strain evidence="9">ECLA1</strain>
    </source>
</reference>
<dbReference type="InterPro" id="IPR000276">
    <property type="entry name" value="GPCR_Rhodpsn"/>
</dbReference>
<keyword evidence="4" id="KW-0677">Repeat</keyword>
<name>A0AAE1A079_9GAST</name>
<proteinExistence type="predicted"/>
<gene>
    <name evidence="9" type="ORF">RRG08_067026</name>
</gene>
<evidence type="ECO:0000256" key="5">
    <source>
        <dbReference type="ARBA" id="ARBA00022989"/>
    </source>
</evidence>
<feature type="domain" description="G-protein coupled receptors family 1 profile" evidence="8">
    <location>
        <begin position="1"/>
        <end position="127"/>
    </location>
</feature>
<dbReference type="Proteomes" id="UP001283361">
    <property type="component" value="Unassembled WGS sequence"/>
</dbReference>
<feature type="transmembrane region" description="Helical" evidence="7">
    <location>
        <begin position="110"/>
        <end position="130"/>
    </location>
</feature>
<dbReference type="InterPro" id="IPR017452">
    <property type="entry name" value="GPCR_Rhodpsn_7TM"/>
</dbReference>
<keyword evidence="10" id="KW-1185">Reference proteome</keyword>
<evidence type="ECO:0000313" key="10">
    <source>
        <dbReference type="Proteomes" id="UP001283361"/>
    </source>
</evidence>
<organism evidence="9 10">
    <name type="scientific">Elysia crispata</name>
    <name type="common">lettuce slug</name>
    <dbReference type="NCBI Taxonomy" id="231223"/>
    <lineage>
        <taxon>Eukaryota</taxon>
        <taxon>Metazoa</taxon>
        <taxon>Spiralia</taxon>
        <taxon>Lophotrochozoa</taxon>
        <taxon>Mollusca</taxon>
        <taxon>Gastropoda</taxon>
        <taxon>Heterobranchia</taxon>
        <taxon>Euthyneura</taxon>
        <taxon>Panpulmonata</taxon>
        <taxon>Sacoglossa</taxon>
        <taxon>Placobranchoidea</taxon>
        <taxon>Plakobranchidae</taxon>
        <taxon>Elysia</taxon>
    </lineage>
</organism>
<dbReference type="Pfam" id="PF00001">
    <property type="entry name" value="7tm_1"/>
    <property type="match status" value="1"/>
</dbReference>
<accession>A0AAE1A079</accession>
<dbReference type="Gene3D" id="1.20.1070.10">
    <property type="entry name" value="Rhodopsin 7-helix transmembrane proteins"/>
    <property type="match status" value="1"/>
</dbReference>
<evidence type="ECO:0000256" key="4">
    <source>
        <dbReference type="ARBA" id="ARBA00022737"/>
    </source>
</evidence>
<dbReference type="PANTHER" id="PTHR24372:SF77">
    <property type="entry name" value="G-PROTEIN COUPLED RECEPTORS FAMILY 1 PROFILE DOMAIN-CONTAINING PROTEIN"/>
    <property type="match status" value="1"/>
</dbReference>
<evidence type="ECO:0000256" key="3">
    <source>
        <dbReference type="ARBA" id="ARBA00022692"/>
    </source>
</evidence>
<evidence type="ECO:0000256" key="1">
    <source>
        <dbReference type="ARBA" id="ARBA00004370"/>
    </source>
</evidence>
<dbReference type="EMBL" id="JAWDGP010002930">
    <property type="protein sequence ID" value="KAK3778522.1"/>
    <property type="molecule type" value="Genomic_DNA"/>
</dbReference>
<evidence type="ECO:0000313" key="9">
    <source>
        <dbReference type="EMBL" id="KAK3778522.1"/>
    </source>
</evidence>
<feature type="transmembrane region" description="Helical" evidence="7">
    <location>
        <begin position="20"/>
        <end position="44"/>
    </location>
</feature>
<evidence type="ECO:0000256" key="2">
    <source>
        <dbReference type="ARBA" id="ARBA00022614"/>
    </source>
</evidence>
<dbReference type="PANTHER" id="PTHR24372">
    <property type="entry name" value="GLYCOPROTEIN HORMONE RECEPTOR"/>
    <property type="match status" value="1"/>
</dbReference>
<dbReference type="SUPFAM" id="SSF81321">
    <property type="entry name" value="Family A G protein-coupled receptor-like"/>
    <property type="match status" value="1"/>
</dbReference>
<protein>
    <recommendedName>
        <fullName evidence="8">G-protein coupled receptors family 1 profile domain-containing protein</fullName>
    </recommendedName>
</protein>